<dbReference type="PRINTS" id="PR00068">
    <property type="entry name" value="CUZNDISMTASE"/>
</dbReference>
<dbReference type="SUPFAM" id="SSF49329">
    <property type="entry name" value="Cu,Zn superoxide dismutase-like"/>
    <property type="match status" value="1"/>
</dbReference>
<evidence type="ECO:0000313" key="10">
    <source>
        <dbReference type="EMBL" id="TFK28076.1"/>
    </source>
</evidence>
<evidence type="ECO:0000256" key="8">
    <source>
        <dbReference type="SAM" id="Phobius"/>
    </source>
</evidence>
<dbReference type="CDD" id="cd00305">
    <property type="entry name" value="Cu-Zn_Superoxide_Dismutase"/>
    <property type="match status" value="1"/>
</dbReference>
<dbReference type="Gene3D" id="2.60.40.200">
    <property type="entry name" value="Superoxide dismutase, copper/zinc binding domain"/>
    <property type="match status" value="1"/>
</dbReference>
<keyword evidence="11" id="KW-1185">Reference proteome</keyword>
<dbReference type="GO" id="GO:0004784">
    <property type="term" value="F:superoxide dismutase activity"/>
    <property type="evidence" value="ECO:0007669"/>
    <property type="project" value="UniProtKB-EC"/>
</dbReference>
<keyword evidence="4" id="KW-0049">Antioxidant</keyword>
<dbReference type="GO" id="GO:0005507">
    <property type="term" value="F:copper ion binding"/>
    <property type="evidence" value="ECO:0007669"/>
    <property type="project" value="InterPro"/>
</dbReference>
<dbReference type="EC" id="1.15.1.1" evidence="7"/>
<evidence type="ECO:0000256" key="4">
    <source>
        <dbReference type="ARBA" id="ARBA00022862"/>
    </source>
</evidence>
<evidence type="ECO:0000256" key="3">
    <source>
        <dbReference type="ARBA" id="ARBA00022833"/>
    </source>
</evidence>
<keyword evidence="8" id="KW-0472">Membrane</keyword>
<dbReference type="AlphaFoldDB" id="A0A5C3L7P0"/>
<name>A0A5C3L7P0_COPMA</name>
<comment type="cofactor">
    <cofactor evidence="7">
        <name>Cu cation</name>
        <dbReference type="ChEBI" id="CHEBI:23378"/>
    </cofactor>
    <text evidence="7">Binds 1 copper ion per subunit.</text>
</comment>
<sequence length="197" mass="20366">MDSYHHGLKPKSQKPIILGVLTLLAVLFVGYALLARGDSAPLVTKAIVVLKSDGGITGTVVFEQSSNKTPVKVTGTLKGLDPNSLRGFHVHETGDLSDGCISAGAHFNPFGKNHGAPSDLNRHVGDLGNVKTNEAGEANFSFDDSLISLNGPLSIVGRSIVLHTGTDDLGRGDNQESLKTGNAGGRAACGIIGLSKS</sequence>
<evidence type="ECO:0000256" key="6">
    <source>
        <dbReference type="ARBA" id="ARBA00023008"/>
    </source>
</evidence>
<accession>A0A5C3L7P0</accession>
<comment type="catalytic activity">
    <reaction evidence="7">
        <text>2 superoxide + 2 H(+) = H2O2 + O2</text>
        <dbReference type="Rhea" id="RHEA:20696"/>
        <dbReference type="ChEBI" id="CHEBI:15378"/>
        <dbReference type="ChEBI" id="CHEBI:15379"/>
        <dbReference type="ChEBI" id="CHEBI:16240"/>
        <dbReference type="ChEBI" id="CHEBI:18421"/>
        <dbReference type="EC" id="1.15.1.1"/>
    </reaction>
</comment>
<comment type="similarity">
    <text evidence="1 7">Belongs to the Cu-Zn superoxide dismutase family.</text>
</comment>
<keyword evidence="5 7" id="KW-0560">Oxidoreductase</keyword>
<feature type="domain" description="Superoxide dismutase copper/zinc binding" evidence="9">
    <location>
        <begin position="57"/>
        <end position="192"/>
    </location>
</feature>
<dbReference type="PROSITE" id="PS00087">
    <property type="entry name" value="SOD_CU_ZN_1"/>
    <property type="match status" value="1"/>
</dbReference>
<organism evidence="10 11">
    <name type="scientific">Coprinopsis marcescibilis</name>
    <name type="common">Agaric fungus</name>
    <name type="synonym">Psathyrella marcescibilis</name>
    <dbReference type="NCBI Taxonomy" id="230819"/>
    <lineage>
        <taxon>Eukaryota</taxon>
        <taxon>Fungi</taxon>
        <taxon>Dikarya</taxon>
        <taxon>Basidiomycota</taxon>
        <taxon>Agaricomycotina</taxon>
        <taxon>Agaricomycetes</taxon>
        <taxon>Agaricomycetidae</taxon>
        <taxon>Agaricales</taxon>
        <taxon>Agaricineae</taxon>
        <taxon>Psathyrellaceae</taxon>
        <taxon>Coprinopsis</taxon>
    </lineage>
</organism>
<dbReference type="InterPro" id="IPR001424">
    <property type="entry name" value="SOD_Cu_Zn_dom"/>
</dbReference>
<evidence type="ECO:0000259" key="9">
    <source>
        <dbReference type="Pfam" id="PF00080"/>
    </source>
</evidence>
<evidence type="ECO:0000256" key="2">
    <source>
        <dbReference type="ARBA" id="ARBA00022723"/>
    </source>
</evidence>
<evidence type="ECO:0000256" key="7">
    <source>
        <dbReference type="RuleBase" id="RU000393"/>
    </source>
</evidence>
<dbReference type="InterPro" id="IPR018152">
    <property type="entry name" value="SOD_Cu/Zn_BS"/>
</dbReference>
<keyword evidence="8" id="KW-0812">Transmembrane</keyword>
<feature type="transmembrane region" description="Helical" evidence="8">
    <location>
        <begin position="16"/>
        <end position="35"/>
    </location>
</feature>
<keyword evidence="8" id="KW-1133">Transmembrane helix</keyword>
<dbReference type="PANTHER" id="PTHR10003">
    <property type="entry name" value="SUPEROXIDE DISMUTASE CU-ZN -RELATED"/>
    <property type="match status" value="1"/>
</dbReference>
<dbReference type="Proteomes" id="UP000307440">
    <property type="component" value="Unassembled WGS sequence"/>
</dbReference>
<dbReference type="EMBL" id="ML210159">
    <property type="protein sequence ID" value="TFK28076.1"/>
    <property type="molecule type" value="Genomic_DNA"/>
</dbReference>
<comment type="function">
    <text evidence="7">Destroys radicals which are normally produced within the cells and which are toxic to biological systems.</text>
</comment>
<dbReference type="Pfam" id="PF00080">
    <property type="entry name" value="Sod_Cu"/>
    <property type="match status" value="1"/>
</dbReference>
<comment type="cofactor">
    <cofactor evidence="7">
        <name>Zn(2+)</name>
        <dbReference type="ChEBI" id="CHEBI:29105"/>
    </cofactor>
    <text evidence="7">Binds 1 zinc ion per subunit.</text>
</comment>
<keyword evidence="6 7" id="KW-0186">Copper</keyword>
<keyword evidence="3 7" id="KW-0862">Zinc</keyword>
<gene>
    <name evidence="10" type="ORF">FA15DRAFT_665861</name>
</gene>
<evidence type="ECO:0000256" key="1">
    <source>
        <dbReference type="ARBA" id="ARBA00010457"/>
    </source>
</evidence>
<dbReference type="FunFam" id="2.60.40.200:FF:000001">
    <property type="entry name" value="Superoxide dismutase [Cu-Zn]"/>
    <property type="match status" value="1"/>
</dbReference>
<keyword evidence="2 7" id="KW-0479">Metal-binding</keyword>
<evidence type="ECO:0000256" key="5">
    <source>
        <dbReference type="ARBA" id="ARBA00023002"/>
    </source>
</evidence>
<proteinExistence type="inferred from homology"/>
<evidence type="ECO:0000313" key="11">
    <source>
        <dbReference type="Proteomes" id="UP000307440"/>
    </source>
</evidence>
<dbReference type="STRING" id="230819.A0A5C3L7P0"/>
<dbReference type="PROSITE" id="PS00332">
    <property type="entry name" value="SOD_CU_ZN_2"/>
    <property type="match status" value="1"/>
</dbReference>
<dbReference type="InterPro" id="IPR024134">
    <property type="entry name" value="SOD_Cu/Zn_/chaperone"/>
</dbReference>
<dbReference type="InterPro" id="IPR036423">
    <property type="entry name" value="SOD-like_Cu/Zn_dom_sf"/>
</dbReference>
<dbReference type="OrthoDB" id="2015551at2759"/>
<protein>
    <recommendedName>
        <fullName evidence="7">Superoxide dismutase [Cu-Zn]</fullName>
        <ecNumber evidence="7">1.15.1.1</ecNumber>
    </recommendedName>
</protein>
<reference evidence="10 11" key="1">
    <citation type="journal article" date="2019" name="Nat. Ecol. Evol.">
        <title>Megaphylogeny resolves global patterns of mushroom evolution.</title>
        <authorList>
            <person name="Varga T."/>
            <person name="Krizsan K."/>
            <person name="Foldi C."/>
            <person name="Dima B."/>
            <person name="Sanchez-Garcia M."/>
            <person name="Sanchez-Ramirez S."/>
            <person name="Szollosi G.J."/>
            <person name="Szarkandi J.G."/>
            <person name="Papp V."/>
            <person name="Albert L."/>
            <person name="Andreopoulos W."/>
            <person name="Angelini C."/>
            <person name="Antonin V."/>
            <person name="Barry K.W."/>
            <person name="Bougher N.L."/>
            <person name="Buchanan P."/>
            <person name="Buyck B."/>
            <person name="Bense V."/>
            <person name="Catcheside P."/>
            <person name="Chovatia M."/>
            <person name="Cooper J."/>
            <person name="Damon W."/>
            <person name="Desjardin D."/>
            <person name="Finy P."/>
            <person name="Geml J."/>
            <person name="Haridas S."/>
            <person name="Hughes K."/>
            <person name="Justo A."/>
            <person name="Karasinski D."/>
            <person name="Kautmanova I."/>
            <person name="Kiss B."/>
            <person name="Kocsube S."/>
            <person name="Kotiranta H."/>
            <person name="LaButti K.M."/>
            <person name="Lechner B.E."/>
            <person name="Liimatainen K."/>
            <person name="Lipzen A."/>
            <person name="Lukacs Z."/>
            <person name="Mihaltcheva S."/>
            <person name="Morgado L.N."/>
            <person name="Niskanen T."/>
            <person name="Noordeloos M.E."/>
            <person name="Ohm R.A."/>
            <person name="Ortiz-Santana B."/>
            <person name="Ovrebo C."/>
            <person name="Racz N."/>
            <person name="Riley R."/>
            <person name="Savchenko A."/>
            <person name="Shiryaev A."/>
            <person name="Soop K."/>
            <person name="Spirin V."/>
            <person name="Szebenyi C."/>
            <person name="Tomsovsky M."/>
            <person name="Tulloss R.E."/>
            <person name="Uehling J."/>
            <person name="Grigoriev I.V."/>
            <person name="Vagvolgyi C."/>
            <person name="Papp T."/>
            <person name="Martin F.M."/>
            <person name="Miettinen O."/>
            <person name="Hibbett D.S."/>
            <person name="Nagy L.G."/>
        </authorList>
    </citation>
    <scope>NUCLEOTIDE SEQUENCE [LARGE SCALE GENOMIC DNA]</scope>
    <source>
        <strain evidence="10 11">CBS 121175</strain>
    </source>
</reference>